<protein>
    <submittedName>
        <fullName evidence="1">Uncharacterized protein</fullName>
    </submittedName>
</protein>
<dbReference type="AlphaFoldDB" id="A0A8X6G5H9"/>
<comment type="caution">
    <text evidence="1">The sequence shown here is derived from an EMBL/GenBank/DDBJ whole genome shotgun (WGS) entry which is preliminary data.</text>
</comment>
<evidence type="ECO:0000313" key="2">
    <source>
        <dbReference type="Proteomes" id="UP000887116"/>
    </source>
</evidence>
<name>A0A8X6G5H9_TRICU</name>
<keyword evidence="2" id="KW-1185">Reference proteome</keyword>
<dbReference type="Proteomes" id="UP000887116">
    <property type="component" value="Unassembled WGS sequence"/>
</dbReference>
<reference evidence="1" key="1">
    <citation type="submission" date="2020-07" db="EMBL/GenBank/DDBJ databases">
        <title>Multicomponent nature underlies the extraordinary mechanical properties of spider dragline silk.</title>
        <authorList>
            <person name="Kono N."/>
            <person name="Nakamura H."/>
            <person name="Mori M."/>
            <person name="Yoshida Y."/>
            <person name="Ohtoshi R."/>
            <person name="Malay A.D."/>
            <person name="Moran D.A.P."/>
            <person name="Tomita M."/>
            <person name="Numata K."/>
            <person name="Arakawa K."/>
        </authorList>
    </citation>
    <scope>NUCLEOTIDE SEQUENCE</scope>
</reference>
<sequence>MVEKKFRFRSRNRTCRHNRHSDNHNLYKCGHSSDPRCPSRQGCDGLRSNSCHLVLASAIADAIRSAAKSQTSADRIISAIAEATGKMARIRFRQYCLKWLYSNPGSGRLCELGGYPVDCCVGRFDSCS</sequence>
<proteinExistence type="predicted"/>
<accession>A0A8X6G5H9</accession>
<evidence type="ECO:0000313" key="1">
    <source>
        <dbReference type="EMBL" id="GFQ96068.1"/>
    </source>
</evidence>
<gene>
    <name evidence="1" type="ORF">TNCT_699831</name>
</gene>
<dbReference type="OrthoDB" id="10572753at2759"/>
<dbReference type="EMBL" id="BMAO01034361">
    <property type="protein sequence ID" value="GFQ96068.1"/>
    <property type="molecule type" value="Genomic_DNA"/>
</dbReference>
<organism evidence="1 2">
    <name type="scientific">Trichonephila clavata</name>
    <name type="common">Joro spider</name>
    <name type="synonym">Nephila clavata</name>
    <dbReference type="NCBI Taxonomy" id="2740835"/>
    <lineage>
        <taxon>Eukaryota</taxon>
        <taxon>Metazoa</taxon>
        <taxon>Ecdysozoa</taxon>
        <taxon>Arthropoda</taxon>
        <taxon>Chelicerata</taxon>
        <taxon>Arachnida</taxon>
        <taxon>Araneae</taxon>
        <taxon>Araneomorphae</taxon>
        <taxon>Entelegynae</taxon>
        <taxon>Araneoidea</taxon>
        <taxon>Nephilidae</taxon>
        <taxon>Trichonephila</taxon>
    </lineage>
</organism>